<evidence type="ECO:0000259" key="3">
    <source>
        <dbReference type="SMART" id="SM00984"/>
    </source>
</evidence>
<gene>
    <name evidence="4" type="ORF">A9306_09280</name>
</gene>
<proteinExistence type="predicted"/>
<dbReference type="InterPro" id="IPR014026">
    <property type="entry name" value="UDP-Glc/GDP-Man_DH_dimer"/>
</dbReference>
<dbReference type="PANTHER" id="PTHR43750:SF3">
    <property type="entry name" value="UDP-GLUCOSE 6-DEHYDROGENASE TUAD"/>
    <property type="match status" value="1"/>
</dbReference>
<reference evidence="4 5" key="1">
    <citation type="submission" date="2016-06" db="EMBL/GenBank/DDBJ databases">
        <title>Draft genome of Moraxella atlantae CCUG 59586.</title>
        <authorList>
            <person name="Salva-Serra F."/>
            <person name="Engstrom-Jakobsson H."/>
            <person name="Thorell K."/>
            <person name="Gonzales-Siles L."/>
            <person name="Karlsson R."/>
            <person name="Boulund F."/>
            <person name="Engstrand L."/>
            <person name="Kristiansson E."/>
            <person name="Moore E."/>
        </authorList>
    </citation>
    <scope>NUCLEOTIDE SEQUENCE [LARGE SCALE GENOMIC DNA]</scope>
    <source>
        <strain evidence="4 5">CCUG 59586</strain>
    </source>
</reference>
<feature type="domain" description="UDP-glucose/GDP-mannose dehydrogenase C-terminal" evidence="3">
    <location>
        <begin position="314"/>
        <end position="415"/>
    </location>
</feature>
<sequence length="430" mass="48325">MSLNYPTTLSANTLGDNLPLYIIGHNQEALNAAIVLASLDNTVQVVADTATIDDTLNNYRFEPQLTALWTLYSQQQRIQLLASDALDLPNHALVWLFWDSLGDDRRNGLVQLLQSPHQQVLISGISQIGQVAQFADRLASHWVYYLPLIFMKDGANFSSMLKPDMLLVGEKTADSHRQCSVLQFFVYHAQKHAFADIKTVEFARSAVMTMLATRVSLMNELSRLADTINVNIHTVQAMMGLDSRIGEHFLAAGWGFGGRALPTELSLLKQQFDDHQVTSQMVKAVIDINEDQKELIFRKFWRHFDGFIEHKTVVIWGAGYRSGTGRTTNSAIHPLLKLLWSYGITTYVYASNTAFELAQLYGEQPLFVCVNNPYNRLAEADALFIVNWSALQTPDIERLNATPIPIFDAKNIINNADKARLIADYYGIGR</sequence>
<protein>
    <recommendedName>
        <fullName evidence="1">UDP-glucose 6-dehydrogenase</fullName>
    </recommendedName>
</protein>
<dbReference type="SMART" id="SM00984">
    <property type="entry name" value="UDPG_MGDP_dh_C"/>
    <property type="match status" value="1"/>
</dbReference>
<evidence type="ECO:0000256" key="2">
    <source>
        <dbReference type="ARBA" id="ARBA00023002"/>
    </source>
</evidence>
<dbReference type="SUPFAM" id="SSF52413">
    <property type="entry name" value="UDP-glucose/GDP-mannose dehydrogenase C-terminal domain"/>
    <property type="match status" value="1"/>
</dbReference>
<dbReference type="SUPFAM" id="SSF48179">
    <property type="entry name" value="6-phosphogluconate dehydrogenase C-terminal domain-like"/>
    <property type="match status" value="1"/>
</dbReference>
<dbReference type="Gene3D" id="1.20.5.100">
    <property type="entry name" value="Cytochrome c1, transmembrane anchor, C-terminal"/>
    <property type="match status" value="1"/>
</dbReference>
<dbReference type="InterPro" id="IPR036220">
    <property type="entry name" value="UDP-Glc/GDP-Man_DH_C_sf"/>
</dbReference>
<dbReference type="RefSeq" id="WP_067337677.1">
    <property type="nucleotide sequence ID" value="NZ_LZNA01000044.1"/>
</dbReference>
<accession>A0A1B8QCN5</accession>
<keyword evidence="2" id="KW-0560">Oxidoreductase</keyword>
<dbReference type="PANTHER" id="PTHR43750">
    <property type="entry name" value="UDP-GLUCOSE 6-DEHYDROGENASE TUAD"/>
    <property type="match status" value="1"/>
</dbReference>
<dbReference type="InterPro" id="IPR008927">
    <property type="entry name" value="6-PGluconate_DH-like_C_sf"/>
</dbReference>
<dbReference type="Proteomes" id="UP000092616">
    <property type="component" value="Unassembled WGS sequence"/>
</dbReference>
<dbReference type="GO" id="GO:0016616">
    <property type="term" value="F:oxidoreductase activity, acting on the CH-OH group of donors, NAD or NADP as acceptor"/>
    <property type="evidence" value="ECO:0007669"/>
    <property type="project" value="InterPro"/>
</dbReference>
<evidence type="ECO:0000256" key="1">
    <source>
        <dbReference type="ARBA" id="ARBA00015132"/>
    </source>
</evidence>
<keyword evidence="5" id="KW-1185">Reference proteome</keyword>
<organism evidence="4 5">
    <name type="scientific">Faucicola atlantae</name>
    <dbReference type="NCBI Taxonomy" id="34059"/>
    <lineage>
        <taxon>Bacteria</taxon>
        <taxon>Pseudomonadati</taxon>
        <taxon>Pseudomonadota</taxon>
        <taxon>Gammaproteobacteria</taxon>
        <taxon>Moraxellales</taxon>
        <taxon>Moraxellaceae</taxon>
        <taxon>Faucicola</taxon>
    </lineage>
</organism>
<evidence type="ECO:0000313" key="4">
    <source>
        <dbReference type="EMBL" id="OBX78821.1"/>
    </source>
</evidence>
<dbReference type="Pfam" id="PF00984">
    <property type="entry name" value="UDPG_MGDP_dh"/>
    <property type="match status" value="1"/>
</dbReference>
<dbReference type="GO" id="GO:0051287">
    <property type="term" value="F:NAD binding"/>
    <property type="evidence" value="ECO:0007669"/>
    <property type="project" value="InterPro"/>
</dbReference>
<name>A0A1B8QCN5_9GAMM</name>
<dbReference type="Gene3D" id="3.40.50.720">
    <property type="entry name" value="NAD(P)-binding Rossmann-like Domain"/>
    <property type="match status" value="1"/>
</dbReference>
<dbReference type="AlphaFoldDB" id="A0A1B8QCN5"/>
<dbReference type="EMBL" id="LZNA01000044">
    <property type="protein sequence ID" value="OBX78821.1"/>
    <property type="molecule type" value="Genomic_DNA"/>
</dbReference>
<comment type="caution">
    <text evidence="4">The sequence shown here is derived from an EMBL/GenBank/DDBJ whole genome shotgun (WGS) entry which is preliminary data.</text>
</comment>
<evidence type="ECO:0000313" key="5">
    <source>
        <dbReference type="Proteomes" id="UP000092616"/>
    </source>
</evidence>
<dbReference type="InterPro" id="IPR014027">
    <property type="entry name" value="UDP-Glc/GDP-Man_DH_C"/>
</dbReference>